<dbReference type="EMBL" id="CM026426">
    <property type="protein sequence ID" value="KAG0573463.1"/>
    <property type="molecule type" value="Genomic_DNA"/>
</dbReference>
<sequence length="70" mass="7873">MDSDEEHGSSYFVLRGCAELGLVDRVNVQISDNLWFQDLLVCRTILWNKTDYVNHEIAVSEGVRNVGASS</sequence>
<reference evidence="1" key="1">
    <citation type="submission" date="2020-06" db="EMBL/GenBank/DDBJ databases">
        <title>WGS assembly of Ceratodon purpureus strain R40.</title>
        <authorList>
            <person name="Carey S.B."/>
            <person name="Jenkins J."/>
            <person name="Shu S."/>
            <person name="Lovell J.T."/>
            <person name="Sreedasyam A."/>
            <person name="Maumus F."/>
            <person name="Tiley G.P."/>
            <person name="Fernandez-Pozo N."/>
            <person name="Barry K."/>
            <person name="Chen C."/>
            <person name="Wang M."/>
            <person name="Lipzen A."/>
            <person name="Daum C."/>
            <person name="Saski C.A."/>
            <person name="Payton A.C."/>
            <person name="Mcbreen J.C."/>
            <person name="Conrad R.E."/>
            <person name="Kollar L.M."/>
            <person name="Olsson S."/>
            <person name="Huttunen S."/>
            <person name="Landis J.B."/>
            <person name="Wickett N.J."/>
            <person name="Johnson M.G."/>
            <person name="Rensing S.A."/>
            <person name="Grimwood J."/>
            <person name="Schmutz J."/>
            <person name="Mcdaniel S.F."/>
        </authorList>
    </citation>
    <scope>NUCLEOTIDE SEQUENCE</scope>
    <source>
        <strain evidence="1">R40</strain>
    </source>
</reference>
<gene>
    <name evidence="1" type="ORF">KC19_VG180500</name>
</gene>
<dbReference type="Proteomes" id="UP000822688">
    <property type="component" value="Chromosome V"/>
</dbReference>
<name>A0A8T0HSD0_CERPU</name>
<comment type="caution">
    <text evidence="1">The sequence shown here is derived from an EMBL/GenBank/DDBJ whole genome shotgun (WGS) entry which is preliminary data.</text>
</comment>
<accession>A0A8T0HSD0</accession>
<organism evidence="1 2">
    <name type="scientific">Ceratodon purpureus</name>
    <name type="common">Fire moss</name>
    <name type="synonym">Dicranum purpureum</name>
    <dbReference type="NCBI Taxonomy" id="3225"/>
    <lineage>
        <taxon>Eukaryota</taxon>
        <taxon>Viridiplantae</taxon>
        <taxon>Streptophyta</taxon>
        <taxon>Embryophyta</taxon>
        <taxon>Bryophyta</taxon>
        <taxon>Bryophytina</taxon>
        <taxon>Bryopsida</taxon>
        <taxon>Dicranidae</taxon>
        <taxon>Pseudoditrichales</taxon>
        <taxon>Ditrichaceae</taxon>
        <taxon>Ceratodon</taxon>
    </lineage>
</organism>
<protein>
    <submittedName>
        <fullName evidence="1">Uncharacterized protein</fullName>
    </submittedName>
</protein>
<evidence type="ECO:0000313" key="1">
    <source>
        <dbReference type="EMBL" id="KAG0573463.1"/>
    </source>
</evidence>
<proteinExistence type="predicted"/>
<keyword evidence="2" id="KW-1185">Reference proteome</keyword>
<evidence type="ECO:0000313" key="2">
    <source>
        <dbReference type="Proteomes" id="UP000822688"/>
    </source>
</evidence>
<dbReference type="AlphaFoldDB" id="A0A8T0HSD0"/>